<dbReference type="AlphaFoldDB" id="A0A3N1NYK1"/>
<feature type="domain" description="Flavin reductase like" evidence="2">
    <location>
        <begin position="26"/>
        <end position="174"/>
    </location>
</feature>
<reference evidence="3 4" key="1">
    <citation type="submission" date="2018-11" db="EMBL/GenBank/DDBJ databases">
        <title>Genomic Encyclopedia of Type Strains, Phase IV (KMG-IV): sequencing the most valuable type-strain genomes for metagenomic binning, comparative biology and taxonomic classification.</title>
        <authorList>
            <person name="Goeker M."/>
        </authorList>
    </citation>
    <scope>NUCLEOTIDE SEQUENCE [LARGE SCALE GENOMIC DNA]</scope>
    <source>
        <strain evidence="3 4">DSM 16974</strain>
    </source>
</reference>
<accession>A0A3N1NYK1</accession>
<evidence type="ECO:0000256" key="1">
    <source>
        <dbReference type="ARBA" id="ARBA00023002"/>
    </source>
</evidence>
<protein>
    <submittedName>
        <fullName evidence="3">Flavin reductase (NADH)</fullName>
    </submittedName>
</protein>
<gene>
    <name evidence="3" type="ORF">EDC38_0989</name>
</gene>
<evidence type="ECO:0000259" key="2">
    <source>
        <dbReference type="SMART" id="SM00903"/>
    </source>
</evidence>
<dbReference type="RefSeq" id="WP_123637548.1">
    <property type="nucleotide sequence ID" value="NZ_JBHYFO010000002.1"/>
</dbReference>
<dbReference type="InterPro" id="IPR050268">
    <property type="entry name" value="NADH-dep_flavin_reductase"/>
</dbReference>
<name>A0A3N1NYK1_9GAMM</name>
<dbReference type="SMART" id="SM00903">
    <property type="entry name" value="Flavin_Reduct"/>
    <property type="match status" value="1"/>
</dbReference>
<dbReference type="EMBL" id="RJUK01000001">
    <property type="protein sequence ID" value="ROQ20388.1"/>
    <property type="molecule type" value="Genomic_DNA"/>
</dbReference>
<sequence length="178" mass="19316">MQDTPKQQEVDHPQEAELGMAMKMGMRRLASGVSVLSTRSDDGERHAMTVSSVTSVSDNPASLLVCVNKQVALEGHLSTPGTPFAINILGSDQQAISNRCAGFEGDQPRFSIGDWRQGRDEVPYLADAQATFFCESDQIMTYGTHHIVVARIHEVKLGELAVDPLIYVDGGYGVLAPR</sequence>
<proteinExistence type="predicted"/>
<keyword evidence="4" id="KW-1185">Reference proteome</keyword>
<dbReference type="SUPFAM" id="SSF50475">
    <property type="entry name" value="FMN-binding split barrel"/>
    <property type="match status" value="1"/>
</dbReference>
<dbReference type="Proteomes" id="UP000273643">
    <property type="component" value="Unassembled WGS sequence"/>
</dbReference>
<dbReference type="InterPro" id="IPR012349">
    <property type="entry name" value="Split_barrel_FMN-bd"/>
</dbReference>
<dbReference type="PANTHER" id="PTHR30466">
    <property type="entry name" value="FLAVIN REDUCTASE"/>
    <property type="match status" value="1"/>
</dbReference>
<keyword evidence="1" id="KW-0560">Oxidoreductase</keyword>
<dbReference type="Gene3D" id="2.30.110.10">
    <property type="entry name" value="Electron Transport, Fmn-binding Protein, Chain A"/>
    <property type="match status" value="1"/>
</dbReference>
<comment type="caution">
    <text evidence="3">The sequence shown here is derived from an EMBL/GenBank/DDBJ whole genome shotgun (WGS) entry which is preliminary data.</text>
</comment>
<evidence type="ECO:0000313" key="3">
    <source>
        <dbReference type="EMBL" id="ROQ20388.1"/>
    </source>
</evidence>
<dbReference type="GO" id="GO:0042602">
    <property type="term" value="F:riboflavin reductase (NADPH) activity"/>
    <property type="evidence" value="ECO:0007669"/>
    <property type="project" value="TreeGrafter"/>
</dbReference>
<organism evidence="3 4">
    <name type="scientific">Marinimicrobium koreense</name>
    <dbReference type="NCBI Taxonomy" id="306545"/>
    <lineage>
        <taxon>Bacteria</taxon>
        <taxon>Pseudomonadati</taxon>
        <taxon>Pseudomonadota</taxon>
        <taxon>Gammaproteobacteria</taxon>
        <taxon>Cellvibrionales</taxon>
        <taxon>Cellvibrionaceae</taxon>
        <taxon>Marinimicrobium</taxon>
    </lineage>
</organism>
<dbReference type="PANTHER" id="PTHR30466:SF1">
    <property type="entry name" value="FMN REDUCTASE (NADH) RUTF"/>
    <property type="match status" value="1"/>
</dbReference>
<dbReference type="Pfam" id="PF01613">
    <property type="entry name" value="Flavin_Reduct"/>
    <property type="match status" value="1"/>
</dbReference>
<dbReference type="InterPro" id="IPR002563">
    <property type="entry name" value="Flavin_Rdtase-like_dom"/>
</dbReference>
<evidence type="ECO:0000313" key="4">
    <source>
        <dbReference type="Proteomes" id="UP000273643"/>
    </source>
</evidence>
<dbReference type="GO" id="GO:0010181">
    <property type="term" value="F:FMN binding"/>
    <property type="evidence" value="ECO:0007669"/>
    <property type="project" value="InterPro"/>
</dbReference>
<dbReference type="OrthoDB" id="6401628at2"/>